<dbReference type="Proteomes" id="UP000245995">
    <property type="component" value="Chromosome CITRO92"/>
</dbReference>
<protein>
    <submittedName>
        <fullName evidence="2">Uncharacterized protein</fullName>
    </submittedName>
</protein>
<organism evidence="2 3">
    <name type="scientific">Citrobacter amalonaticus</name>
    <dbReference type="NCBI Taxonomy" id="35703"/>
    <lineage>
        <taxon>Bacteria</taxon>
        <taxon>Pseudomonadati</taxon>
        <taxon>Pseudomonadota</taxon>
        <taxon>Gammaproteobacteria</taxon>
        <taxon>Enterobacterales</taxon>
        <taxon>Enterobacteriaceae</taxon>
        <taxon>Citrobacter</taxon>
    </lineage>
</organism>
<feature type="transmembrane region" description="Helical" evidence="1">
    <location>
        <begin position="6"/>
        <end position="29"/>
    </location>
</feature>
<proteinExistence type="predicted"/>
<keyword evidence="1" id="KW-1133">Transmembrane helix</keyword>
<accession>A0AAW9M658</accession>
<dbReference type="RefSeq" id="WP_109739470.1">
    <property type="nucleotide sequence ID" value="NZ_CABVLR010000024.1"/>
</dbReference>
<evidence type="ECO:0000313" key="3">
    <source>
        <dbReference type="Proteomes" id="UP000245995"/>
    </source>
</evidence>
<evidence type="ECO:0000313" key="2">
    <source>
        <dbReference type="EMBL" id="SAY73009.1"/>
    </source>
</evidence>
<dbReference type="AlphaFoldDB" id="A0AAW9M658"/>
<dbReference type="EMBL" id="LT556085">
    <property type="protein sequence ID" value="SAY73009.1"/>
    <property type="molecule type" value="Genomic_DNA"/>
</dbReference>
<reference evidence="2 3" key="1">
    <citation type="submission" date="2016-04" db="EMBL/GenBank/DDBJ databases">
        <authorList>
            <person name="Regsiter A."/>
            <person name="William W."/>
        </authorList>
    </citation>
    <scope>NUCLEOTIDE SEQUENCE [LARGE SCALE GENOMIC DNA]</scope>
    <source>
        <strain evidence="2 3">92</strain>
    </source>
</reference>
<keyword evidence="1" id="KW-0472">Membrane</keyword>
<name>A0AAW9M658_CITAM</name>
<sequence length="162" mass="18805">MNAKTISILTIFSFVLNISIVIAIGYLGYKIIDTKTYLPMNCMATFHINMDSNNDIKGNVKVVYHITRNGLVVVNEYGELQYKDNEYIVDRTINMHMSSITENDFYKVTKDEVITNRQDNAPITLVQKLISNQPVYYYKIQKIDDDTWRISDLQRTIFLCGK</sequence>
<evidence type="ECO:0000256" key="1">
    <source>
        <dbReference type="SAM" id="Phobius"/>
    </source>
</evidence>
<gene>
    <name evidence="2" type="ORF">CITRO92_0281</name>
</gene>
<keyword evidence="1" id="KW-0812">Transmembrane</keyword>